<accession>A0A9P4VKQ6</accession>
<dbReference type="InterPro" id="IPR036047">
    <property type="entry name" value="F-box-like_dom_sf"/>
</dbReference>
<evidence type="ECO:0000313" key="3">
    <source>
        <dbReference type="Proteomes" id="UP000799429"/>
    </source>
</evidence>
<name>A0A9P4VKQ6_9PEZI</name>
<dbReference type="OrthoDB" id="5295250at2759"/>
<dbReference type="Gene3D" id="1.20.1280.50">
    <property type="match status" value="1"/>
</dbReference>
<sequence>MVTMSNIAEQFKALKPGPQRAEALTGIMRDLSNWELRYVKDVICDNQFDFDIVGNLPLELVICIFSYLDTTAPFRYQVVSKQWREVLSSEQLRASSLSKWYSNSDPPLEGEKPEYGRSNYEIQRLKLEHMQRFRLGKPSSQTVIRLPDHLDIHPQLIGTFDFFHDHVAWCLAFQTIYVMNLRTGKAFSVVGAAREQVSLILLTKDLIAFNTHSGYVNTVGPIITLTDWRSLVYAVDLNTREKRHLRLPNPSLCALSGDGRTLAAIIERHMNETHSTILVWNYDTQKSTSFVIQHKESPDVTAKMTEREKSYVIARFPSIHTELTSLLV</sequence>
<evidence type="ECO:0000259" key="1">
    <source>
        <dbReference type="PROSITE" id="PS50181"/>
    </source>
</evidence>
<dbReference type="SUPFAM" id="SSF81383">
    <property type="entry name" value="F-box domain"/>
    <property type="match status" value="1"/>
</dbReference>
<dbReference type="Proteomes" id="UP000799429">
    <property type="component" value="Unassembled WGS sequence"/>
</dbReference>
<dbReference type="EMBL" id="MU006115">
    <property type="protein sequence ID" value="KAF2834733.1"/>
    <property type="molecule type" value="Genomic_DNA"/>
</dbReference>
<gene>
    <name evidence="2" type="ORF">M501DRAFT_508304</name>
</gene>
<dbReference type="SUPFAM" id="SSF82171">
    <property type="entry name" value="DPP6 N-terminal domain-like"/>
    <property type="match status" value="1"/>
</dbReference>
<dbReference type="InterPro" id="IPR001810">
    <property type="entry name" value="F-box_dom"/>
</dbReference>
<protein>
    <recommendedName>
        <fullName evidence="1">F-box domain-containing protein</fullName>
    </recommendedName>
</protein>
<organism evidence="2 3">
    <name type="scientific">Patellaria atrata CBS 101060</name>
    <dbReference type="NCBI Taxonomy" id="1346257"/>
    <lineage>
        <taxon>Eukaryota</taxon>
        <taxon>Fungi</taxon>
        <taxon>Dikarya</taxon>
        <taxon>Ascomycota</taxon>
        <taxon>Pezizomycotina</taxon>
        <taxon>Dothideomycetes</taxon>
        <taxon>Dothideomycetes incertae sedis</taxon>
        <taxon>Patellariales</taxon>
        <taxon>Patellariaceae</taxon>
        <taxon>Patellaria</taxon>
    </lineage>
</organism>
<dbReference type="Pfam" id="PF12937">
    <property type="entry name" value="F-box-like"/>
    <property type="match status" value="1"/>
</dbReference>
<keyword evidence="3" id="KW-1185">Reference proteome</keyword>
<proteinExistence type="predicted"/>
<dbReference type="PROSITE" id="PS50181">
    <property type="entry name" value="FBOX"/>
    <property type="match status" value="1"/>
</dbReference>
<dbReference type="SMART" id="SM00256">
    <property type="entry name" value="FBOX"/>
    <property type="match status" value="1"/>
</dbReference>
<evidence type="ECO:0000313" key="2">
    <source>
        <dbReference type="EMBL" id="KAF2834733.1"/>
    </source>
</evidence>
<reference evidence="2" key="1">
    <citation type="journal article" date="2020" name="Stud. Mycol.">
        <title>101 Dothideomycetes genomes: a test case for predicting lifestyles and emergence of pathogens.</title>
        <authorList>
            <person name="Haridas S."/>
            <person name="Albert R."/>
            <person name="Binder M."/>
            <person name="Bloem J."/>
            <person name="Labutti K."/>
            <person name="Salamov A."/>
            <person name="Andreopoulos B."/>
            <person name="Baker S."/>
            <person name="Barry K."/>
            <person name="Bills G."/>
            <person name="Bluhm B."/>
            <person name="Cannon C."/>
            <person name="Castanera R."/>
            <person name="Culley D."/>
            <person name="Daum C."/>
            <person name="Ezra D."/>
            <person name="Gonzalez J."/>
            <person name="Henrissat B."/>
            <person name="Kuo A."/>
            <person name="Liang C."/>
            <person name="Lipzen A."/>
            <person name="Lutzoni F."/>
            <person name="Magnuson J."/>
            <person name="Mondo S."/>
            <person name="Nolan M."/>
            <person name="Ohm R."/>
            <person name="Pangilinan J."/>
            <person name="Park H.-J."/>
            <person name="Ramirez L."/>
            <person name="Alfaro M."/>
            <person name="Sun H."/>
            <person name="Tritt A."/>
            <person name="Yoshinaga Y."/>
            <person name="Zwiers L.-H."/>
            <person name="Turgeon B."/>
            <person name="Goodwin S."/>
            <person name="Spatafora J."/>
            <person name="Crous P."/>
            <person name="Grigoriev I."/>
        </authorList>
    </citation>
    <scope>NUCLEOTIDE SEQUENCE</scope>
    <source>
        <strain evidence="2">CBS 101060</strain>
    </source>
</reference>
<dbReference type="AlphaFoldDB" id="A0A9P4VKQ6"/>
<feature type="domain" description="F-box" evidence="1">
    <location>
        <begin position="50"/>
        <end position="96"/>
    </location>
</feature>
<comment type="caution">
    <text evidence="2">The sequence shown here is derived from an EMBL/GenBank/DDBJ whole genome shotgun (WGS) entry which is preliminary data.</text>
</comment>